<name>A0A286R9N9_9BACT</name>
<evidence type="ECO:0000313" key="2">
    <source>
        <dbReference type="EMBL" id="ASV72678.1"/>
    </source>
</evidence>
<sequence>MRWREKSPVHCFAVLLAILLLGSLVATHPFGVPCAWASDGGPILFAPSEAELEAGNSSADARKDSFRTFQSAEVQPRVGDNRSGSASSSAGSDGWFAKGQSTGRASSAAAGQSRLGTGSSGSVELPPAMIPAPQNAVPLTSGVSPSTMPSGTVHSPSVVPYPYGTPAPVPPLQEQSRPLLGTSLPRLFGRNRTAEPSPLARWWNSLWGKTSASVPSGVGNTPVPPGTIIAGSGSPGMPSVWSGGGSAAVAPAPSLRGSSAISSGGSQSAQGWSAYAVPYALPPSGSSPTLVPPPHTATPALQTPAVGAPSGVATGVPNVSSGTVGSPSPISQNTFSDGWAASTTNPPATASGTAIPRPSGQIATPRWPSATAPGAPSPPYPGTTAWGTATPGTQPSLWERIRNWWADVTAPKGVQGRAALLPSAGQARQGIFRTSPPPASDPFTSRTVPVPSSSNTQGSVLPGGSPAVLPPPAPQLPLRQAW</sequence>
<dbReference type="Proteomes" id="UP000215086">
    <property type="component" value="Chromosome"/>
</dbReference>
<dbReference type="KEGG" id="ttf:THTE_0076"/>
<feature type="compositionally biased region" description="Low complexity" evidence="1">
    <location>
        <begin position="382"/>
        <end position="391"/>
    </location>
</feature>
<reference evidence="2 3" key="1">
    <citation type="journal article" name="Front. Microbiol.">
        <title>Sugar Metabolism of the First Thermophilic Planctomycete Thermogutta terrifontis: Comparative Genomic and Transcriptomic Approaches.</title>
        <authorList>
            <person name="Elcheninov A.G."/>
            <person name="Menzel P."/>
            <person name="Gudbergsdottir S.R."/>
            <person name="Slesarev A.I."/>
            <person name="Kadnikov V.V."/>
            <person name="Krogh A."/>
            <person name="Bonch-Osmolovskaya E.A."/>
            <person name="Peng X."/>
            <person name="Kublanov I.V."/>
        </authorList>
    </citation>
    <scope>NUCLEOTIDE SEQUENCE [LARGE SCALE GENOMIC DNA]</scope>
    <source>
        <strain evidence="2 3">R1</strain>
    </source>
</reference>
<evidence type="ECO:0000313" key="3">
    <source>
        <dbReference type="Proteomes" id="UP000215086"/>
    </source>
</evidence>
<feature type="region of interest" description="Disordered" evidence="1">
    <location>
        <begin position="70"/>
        <end position="124"/>
    </location>
</feature>
<accession>A0A286R9N9</accession>
<dbReference type="AlphaFoldDB" id="A0A286R9N9"/>
<gene>
    <name evidence="2" type="ORF">THTE_0076</name>
</gene>
<evidence type="ECO:0000256" key="1">
    <source>
        <dbReference type="SAM" id="MobiDB-lite"/>
    </source>
</evidence>
<feature type="compositionally biased region" description="Low complexity" evidence="1">
    <location>
        <begin position="99"/>
        <end position="116"/>
    </location>
</feature>
<feature type="region of interest" description="Disordered" evidence="1">
    <location>
        <begin position="429"/>
        <end position="482"/>
    </location>
</feature>
<proteinExistence type="predicted"/>
<feature type="compositionally biased region" description="Polar residues" evidence="1">
    <location>
        <begin position="442"/>
        <end position="459"/>
    </location>
</feature>
<dbReference type="RefSeq" id="WP_157731551.1">
    <property type="nucleotide sequence ID" value="NZ_CP018477.1"/>
</dbReference>
<feature type="compositionally biased region" description="Low complexity" evidence="1">
    <location>
        <begin position="83"/>
        <end position="92"/>
    </location>
</feature>
<dbReference type="EMBL" id="CP018477">
    <property type="protein sequence ID" value="ASV72678.1"/>
    <property type="molecule type" value="Genomic_DNA"/>
</dbReference>
<feature type="compositionally biased region" description="Low complexity" evidence="1">
    <location>
        <begin position="247"/>
        <end position="267"/>
    </location>
</feature>
<feature type="compositionally biased region" description="Low complexity" evidence="1">
    <location>
        <begin position="340"/>
        <end position="354"/>
    </location>
</feature>
<organism evidence="2 3">
    <name type="scientific">Thermogutta terrifontis</name>
    <dbReference type="NCBI Taxonomy" id="1331910"/>
    <lineage>
        <taxon>Bacteria</taxon>
        <taxon>Pseudomonadati</taxon>
        <taxon>Planctomycetota</taxon>
        <taxon>Planctomycetia</taxon>
        <taxon>Pirellulales</taxon>
        <taxon>Thermoguttaceae</taxon>
        <taxon>Thermogutta</taxon>
    </lineage>
</organism>
<protein>
    <submittedName>
        <fullName evidence="2">Uncharacterized protein</fullName>
    </submittedName>
</protein>
<feature type="region of interest" description="Disordered" evidence="1">
    <location>
        <begin position="242"/>
        <end position="267"/>
    </location>
</feature>
<feature type="region of interest" description="Disordered" evidence="1">
    <location>
        <begin position="336"/>
        <end position="391"/>
    </location>
</feature>
<keyword evidence="3" id="KW-1185">Reference proteome</keyword>